<dbReference type="GO" id="GO:0016829">
    <property type="term" value="F:lyase activity"/>
    <property type="evidence" value="ECO:0007669"/>
    <property type="project" value="UniProtKB-KW"/>
</dbReference>
<proteinExistence type="predicted"/>
<accession>A0A161ZTF3</accession>
<sequence>MERRRRTEILINGNKNVAATLAQQILAKYEVKTIEKPNNGLVMVKVRETAKNSLFYLGEVFVTECKVEISGYIGIGILKGHEPELAYHLAVVDAAYNAQLPETERWNEVLLKEEAAIHEQRKNSFMKILKTKVNFETMDV</sequence>
<dbReference type="STRING" id="33936.AZI98_08820"/>
<organism evidence="1 2">
    <name type="scientific">Aeribacillus pallidus</name>
    <dbReference type="NCBI Taxonomy" id="33936"/>
    <lineage>
        <taxon>Bacteria</taxon>
        <taxon>Bacillati</taxon>
        <taxon>Bacillota</taxon>
        <taxon>Bacilli</taxon>
        <taxon>Bacillales</taxon>
        <taxon>Bacillaceae</taxon>
        <taxon>Aeribacillus</taxon>
    </lineage>
</organism>
<accession>A0A164AD80</accession>
<dbReference type="NCBIfam" id="TIGR03293">
    <property type="entry name" value="PhnG_redo"/>
    <property type="match status" value="1"/>
</dbReference>
<keyword evidence="2" id="KW-1185">Reference proteome</keyword>
<evidence type="ECO:0000313" key="1">
    <source>
        <dbReference type="EMBL" id="KZN96447.1"/>
    </source>
</evidence>
<dbReference type="AlphaFoldDB" id="A0A161ZTF3"/>
<dbReference type="GO" id="GO:0019634">
    <property type="term" value="P:organic phosphonate metabolic process"/>
    <property type="evidence" value="ECO:0007669"/>
    <property type="project" value="InterPro"/>
</dbReference>
<reference evidence="1 2" key="1">
    <citation type="submission" date="2016-04" db="EMBL/GenBank/DDBJ databases">
        <title>Draft genome sequence of Aeribacillus pallidus 8m3 from petroleum reservoir.</title>
        <authorList>
            <person name="Poltaraus A.B."/>
            <person name="Nazina T.N."/>
            <person name="Tourova T.P."/>
            <person name="Malakho S.M."/>
            <person name="Korshunova A.V."/>
            <person name="Sokolova D.S."/>
        </authorList>
    </citation>
    <scope>NUCLEOTIDE SEQUENCE [LARGE SCALE GENOMIC DNA]</scope>
    <source>
        <strain evidence="1 2">8m3</strain>
    </source>
</reference>
<gene>
    <name evidence="1" type="ORF">AZI98_08820</name>
</gene>
<dbReference type="GO" id="GO:0015716">
    <property type="term" value="P:organic phosphonate transport"/>
    <property type="evidence" value="ECO:0007669"/>
    <property type="project" value="InterPro"/>
</dbReference>
<dbReference type="OrthoDB" id="3182891at2"/>
<dbReference type="Proteomes" id="UP000076476">
    <property type="component" value="Unassembled WGS sequence"/>
</dbReference>
<dbReference type="RefSeq" id="WP_063387918.1">
    <property type="nucleotide sequence ID" value="NZ_LVHY01000082.1"/>
</dbReference>
<name>A0A161ZTF3_9BACI</name>
<comment type="caution">
    <text evidence="1">The sequence shown here is derived from an EMBL/GenBank/DDBJ whole genome shotgun (WGS) entry which is preliminary data.</text>
</comment>
<protein>
    <submittedName>
        <fullName evidence="1">Phosphonate C-P lyase system protein PhnG</fullName>
    </submittedName>
</protein>
<keyword evidence="1" id="KW-0456">Lyase</keyword>
<dbReference type="EMBL" id="LWBR01000023">
    <property type="protein sequence ID" value="KZN96447.1"/>
    <property type="molecule type" value="Genomic_DNA"/>
</dbReference>
<evidence type="ECO:0000313" key="2">
    <source>
        <dbReference type="Proteomes" id="UP000076476"/>
    </source>
</evidence>
<dbReference type="Pfam" id="PF06754">
    <property type="entry name" value="PhnG"/>
    <property type="match status" value="1"/>
</dbReference>
<dbReference type="InterPro" id="IPR009609">
    <property type="entry name" value="Phosphonate_metab_PhnG"/>
</dbReference>